<proteinExistence type="predicted"/>
<evidence type="ECO:0000313" key="1">
    <source>
        <dbReference type="EMBL" id="BCJ93702.1"/>
    </source>
</evidence>
<dbReference type="InterPro" id="IPR000182">
    <property type="entry name" value="GNAT_dom"/>
</dbReference>
<dbReference type="InterPro" id="IPR016181">
    <property type="entry name" value="Acyl_CoA_acyltransferase"/>
</dbReference>
<keyword evidence="2" id="KW-1185">Reference proteome</keyword>
<dbReference type="GO" id="GO:0016747">
    <property type="term" value="F:acyltransferase activity, transferring groups other than amino-acyl groups"/>
    <property type="evidence" value="ECO:0007669"/>
    <property type="project" value="InterPro"/>
</dbReference>
<protein>
    <submittedName>
        <fullName evidence="1">Uncharacterized protein</fullName>
    </submittedName>
</protein>
<dbReference type="RefSeq" id="WP_184092904.1">
    <property type="nucleotide sequence ID" value="NZ_AP023367.1"/>
</dbReference>
<dbReference type="KEGG" id="acel:acsn021_12710"/>
<organism evidence="1 2">
    <name type="scientific">Anaerocolumna cellulosilytica</name>
    <dbReference type="NCBI Taxonomy" id="433286"/>
    <lineage>
        <taxon>Bacteria</taxon>
        <taxon>Bacillati</taxon>
        <taxon>Bacillota</taxon>
        <taxon>Clostridia</taxon>
        <taxon>Lachnospirales</taxon>
        <taxon>Lachnospiraceae</taxon>
        <taxon>Anaerocolumna</taxon>
    </lineage>
</organism>
<evidence type="ECO:0000313" key="2">
    <source>
        <dbReference type="Proteomes" id="UP000515561"/>
    </source>
</evidence>
<dbReference type="SUPFAM" id="SSF55729">
    <property type="entry name" value="Acyl-CoA N-acyltransferases (Nat)"/>
    <property type="match status" value="1"/>
</dbReference>
<accession>A0A6S6R2I7</accession>
<dbReference type="PROSITE" id="PS51186">
    <property type="entry name" value="GNAT"/>
    <property type="match status" value="1"/>
</dbReference>
<dbReference type="AlphaFoldDB" id="A0A6S6R2I7"/>
<dbReference type="EMBL" id="AP023367">
    <property type="protein sequence ID" value="BCJ93702.1"/>
    <property type="molecule type" value="Genomic_DNA"/>
</dbReference>
<gene>
    <name evidence="1" type="ORF">acsn021_12710</name>
</gene>
<sequence>MTFNGLNFVPMKKEDVAILTPVMQRAFDDDARLFFQTSTGGPPGYDDGSFLQKWGIESDAISYCMHLGERVIGAIILFINHEHKRGFLGNIFIDSDLIGKGYGYTAWCFVEHTFPQITVWETETPAVSYRNHCFYINKCGFHVVAVDGGMDRYEAMFKLKKVISEKANTI</sequence>
<reference evidence="1 2" key="1">
    <citation type="journal article" date="2016" name="Int. J. Syst. Evol. Microbiol.">
        <title>Descriptions of Anaerotaenia torta gen. nov., sp. nov. and Anaerocolumna cellulosilytica gen. nov., sp. nov. isolated from a methanogenic reactor of cattle waste.</title>
        <authorList>
            <person name="Uek A."/>
            <person name="Ohtaki Y."/>
            <person name="Kaku N."/>
            <person name="Ueki K."/>
        </authorList>
    </citation>
    <scope>NUCLEOTIDE SEQUENCE [LARGE SCALE GENOMIC DNA]</scope>
    <source>
        <strain evidence="1 2">SN021</strain>
    </source>
</reference>
<name>A0A6S6R2I7_9FIRM</name>
<dbReference type="Proteomes" id="UP000515561">
    <property type="component" value="Chromosome"/>
</dbReference>
<dbReference type="Pfam" id="PF00583">
    <property type="entry name" value="Acetyltransf_1"/>
    <property type="match status" value="1"/>
</dbReference>
<dbReference type="Gene3D" id="3.40.630.30">
    <property type="match status" value="1"/>
</dbReference>